<keyword evidence="2" id="KW-0472">Membrane</keyword>
<feature type="transmembrane region" description="Helical" evidence="2">
    <location>
        <begin position="90"/>
        <end position="109"/>
    </location>
</feature>
<gene>
    <name evidence="4" type="ORF">Pla8534_13990</name>
</gene>
<feature type="transmembrane region" description="Helical" evidence="2">
    <location>
        <begin position="130"/>
        <end position="149"/>
    </location>
</feature>
<dbReference type="GO" id="GO:0004175">
    <property type="term" value="F:endopeptidase activity"/>
    <property type="evidence" value="ECO:0007669"/>
    <property type="project" value="UniProtKB-ARBA"/>
</dbReference>
<protein>
    <submittedName>
        <fullName evidence="4">CAAX amino terminal protease self-immunity</fullName>
    </submittedName>
</protein>
<evidence type="ECO:0000313" key="5">
    <source>
        <dbReference type="Proteomes" id="UP000317648"/>
    </source>
</evidence>
<keyword evidence="5" id="KW-1185">Reference proteome</keyword>
<dbReference type="EMBL" id="CP036433">
    <property type="protein sequence ID" value="QDU93619.1"/>
    <property type="molecule type" value="Genomic_DNA"/>
</dbReference>
<evidence type="ECO:0000313" key="4">
    <source>
        <dbReference type="EMBL" id="QDU93619.1"/>
    </source>
</evidence>
<proteinExistence type="predicted"/>
<keyword evidence="2" id="KW-0812">Transmembrane</keyword>
<organism evidence="4 5">
    <name type="scientific">Lignipirellula cremea</name>
    <dbReference type="NCBI Taxonomy" id="2528010"/>
    <lineage>
        <taxon>Bacteria</taxon>
        <taxon>Pseudomonadati</taxon>
        <taxon>Planctomycetota</taxon>
        <taxon>Planctomycetia</taxon>
        <taxon>Pirellulales</taxon>
        <taxon>Pirellulaceae</taxon>
        <taxon>Lignipirellula</taxon>
    </lineage>
</organism>
<feature type="transmembrane region" description="Helical" evidence="2">
    <location>
        <begin position="203"/>
        <end position="220"/>
    </location>
</feature>
<name>A0A518DP56_9BACT</name>
<dbReference type="AlphaFoldDB" id="A0A518DP56"/>
<feature type="domain" description="CAAX prenyl protease 2/Lysostaphin resistance protein A-like" evidence="3">
    <location>
        <begin position="173"/>
        <end position="257"/>
    </location>
</feature>
<dbReference type="Proteomes" id="UP000317648">
    <property type="component" value="Chromosome"/>
</dbReference>
<keyword evidence="4" id="KW-0378">Hydrolase</keyword>
<feature type="region of interest" description="Disordered" evidence="1">
    <location>
        <begin position="285"/>
        <end position="311"/>
    </location>
</feature>
<evidence type="ECO:0000259" key="3">
    <source>
        <dbReference type="Pfam" id="PF02517"/>
    </source>
</evidence>
<sequence length="311" mass="35314">MGRFDFFSQTWEQAEAEQRAFVSSPAAQRPDARVITVLLSAALVLSFQYYALGWIQWVWLLDQIAWFWPGGGEELRGFLLSGENASLTQMSYWALGAAVLYAAVPLLLIKVVLRENVSDYGLRLQGALSGWWIYLLMYLAILPAVLWASRSPAFQEQYPFYRPPLGQPLWPRFWIWQACYALQFVALEFFFRGYMLHGLRRRFGGYAILVMMVPYCMIHFGKPLRETLGAIGAGLILGFMSLKTRSIWLGAALHIAVALTMDFASLAQQSQPVATGKVSVQRMVDLTAEDRREQETPDSKRRVSPPTPRDD</sequence>
<dbReference type="RefSeq" id="WP_197443055.1">
    <property type="nucleotide sequence ID" value="NZ_CP036433.1"/>
</dbReference>
<keyword evidence="2" id="KW-1133">Transmembrane helix</keyword>
<feature type="transmembrane region" description="Helical" evidence="2">
    <location>
        <begin position="169"/>
        <end position="191"/>
    </location>
</feature>
<evidence type="ECO:0000256" key="1">
    <source>
        <dbReference type="SAM" id="MobiDB-lite"/>
    </source>
</evidence>
<dbReference type="InterPro" id="IPR003675">
    <property type="entry name" value="Rce1/LyrA-like_dom"/>
</dbReference>
<reference evidence="4 5" key="1">
    <citation type="submission" date="2019-02" db="EMBL/GenBank/DDBJ databases">
        <title>Deep-cultivation of Planctomycetes and their phenomic and genomic characterization uncovers novel biology.</title>
        <authorList>
            <person name="Wiegand S."/>
            <person name="Jogler M."/>
            <person name="Boedeker C."/>
            <person name="Pinto D."/>
            <person name="Vollmers J."/>
            <person name="Rivas-Marin E."/>
            <person name="Kohn T."/>
            <person name="Peeters S.H."/>
            <person name="Heuer A."/>
            <person name="Rast P."/>
            <person name="Oberbeckmann S."/>
            <person name="Bunk B."/>
            <person name="Jeske O."/>
            <person name="Meyerdierks A."/>
            <person name="Storesund J.E."/>
            <person name="Kallscheuer N."/>
            <person name="Luecker S."/>
            <person name="Lage O.M."/>
            <person name="Pohl T."/>
            <person name="Merkel B.J."/>
            <person name="Hornburger P."/>
            <person name="Mueller R.-W."/>
            <person name="Bruemmer F."/>
            <person name="Labrenz M."/>
            <person name="Spormann A.M."/>
            <person name="Op den Camp H."/>
            <person name="Overmann J."/>
            <person name="Amann R."/>
            <person name="Jetten M.S.M."/>
            <person name="Mascher T."/>
            <person name="Medema M.H."/>
            <person name="Devos D.P."/>
            <person name="Kaster A.-K."/>
            <person name="Ovreas L."/>
            <person name="Rohde M."/>
            <person name="Galperin M.Y."/>
            <person name="Jogler C."/>
        </authorList>
    </citation>
    <scope>NUCLEOTIDE SEQUENCE [LARGE SCALE GENOMIC DNA]</scope>
    <source>
        <strain evidence="4 5">Pla85_3_4</strain>
    </source>
</reference>
<feature type="transmembrane region" description="Helical" evidence="2">
    <location>
        <begin position="34"/>
        <end position="59"/>
    </location>
</feature>
<keyword evidence="4" id="KW-0645">Protease</keyword>
<dbReference type="KEGG" id="lcre:Pla8534_13990"/>
<accession>A0A518DP56</accession>
<feature type="compositionally biased region" description="Basic and acidic residues" evidence="1">
    <location>
        <begin position="288"/>
        <end position="301"/>
    </location>
</feature>
<dbReference type="GO" id="GO:0080120">
    <property type="term" value="P:CAAX-box protein maturation"/>
    <property type="evidence" value="ECO:0007669"/>
    <property type="project" value="UniProtKB-ARBA"/>
</dbReference>
<evidence type="ECO:0000256" key="2">
    <source>
        <dbReference type="SAM" id="Phobius"/>
    </source>
</evidence>
<dbReference type="GO" id="GO:0006508">
    <property type="term" value="P:proteolysis"/>
    <property type="evidence" value="ECO:0007669"/>
    <property type="project" value="UniProtKB-KW"/>
</dbReference>
<dbReference type="Pfam" id="PF02517">
    <property type="entry name" value="Rce1-like"/>
    <property type="match status" value="1"/>
</dbReference>